<dbReference type="RefSeq" id="WP_317981401.1">
    <property type="nucleotide sequence ID" value="NZ_BTCL01000020.1"/>
</dbReference>
<organism evidence="3 4">
    <name type="scientific">Paenibacillus glycanilyticus</name>
    <dbReference type="NCBI Taxonomy" id="126569"/>
    <lineage>
        <taxon>Bacteria</taxon>
        <taxon>Bacillati</taxon>
        <taxon>Bacillota</taxon>
        <taxon>Bacilli</taxon>
        <taxon>Bacillales</taxon>
        <taxon>Paenibacillaceae</taxon>
        <taxon>Paenibacillus</taxon>
    </lineage>
</organism>
<dbReference type="SUPFAM" id="SSF53474">
    <property type="entry name" value="alpha/beta-Hydrolases"/>
    <property type="match status" value="1"/>
</dbReference>
<feature type="domain" description="AB hydrolase-1" evidence="2">
    <location>
        <begin position="28"/>
        <end position="276"/>
    </location>
</feature>
<dbReference type="Proteomes" id="UP001285921">
    <property type="component" value="Unassembled WGS sequence"/>
</dbReference>
<dbReference type="GO" id="GO:0016787">
    <property type="term" value="F:hydrolase activity"/>
    <property type="evidence" value="ECO:0007669"/>
    <property type="project" value="UniProtKB-KW"/>
</dbReference>
<gene>
    <name evidence="3" type="ORF">PghCCS26_45720</name>
</gene>
<proteinExistence type="predicted"/>
<evidence type="ECO:0000313" key="4">
    <source>
        <dbReference type="Proteomes" id="UP001285921"/>
    </source>
</evidence>
<evidence type="ECO:0000259" key="2">
    <source>
        <dbReference type="Pfam" id="PF12697"/>
    </source>
</evidence>
<protein>
    <submittedName>
        <fullName evidence="3">Hydrolase</fullName>
    </submittedName>
</protein>
<accession>A0ABQ6NQS8</accession>
<sequence>MNTTIQHHRIMGNGAVHHYITAGEGIPLLLLHGFPQTSAMWKPIIERLAGQFRIIAPDLRGLGGVPGPSGGYDKHTLAADVKAIVDAEFGEQPIMLCGHDMGAYVAYAYALNYRTSIKGLVTVDAPLPGTAFGDGIMTNPRTWHIAFHSNADIAHMLISGREREYINYFIMSRIYNAGVVAPEEVDTYAAAYSAPGALRASLEMYRALAQDRELNIAAIQKGGKLAMPYVAVGCSMTAVREVLMGMVEEVSINGSIEIVDQSGHWIPEEQPDKLAEIIMNLSKAEV</sequence>
<evidence type="ECO:0000256" key="1">
    <source>
        <dbReference type="ARBA" id="ARBA00022801"/>
    </source>
</evidence>
<dbReference type="InterPro" id="IPR000639">
    <property type="entry name" value="Epox_hydrolase-like"/>
</dbReference>
<dbReference type="PANTHER" id="PTHR43329">
    <property type="entry name" value="EPOXIDE HYDROLASE"/>
    <property type="match status" value="1"/>
</dbReference>
<evidence type="ECO:0000313" key="3">
    <source>
        <dbReference type="EMBL" id="GMK47442.1"/>
    </source>
</evidence>
<dbReference type="Gene3D" id="3.40.50.1820">
    <property type="entry name" value="alpha/beta hydrolase"/>
    <property type="match status" value="1"/>
</dbReference>
<keyword evidence="1 3" id="KW-0378">Hydrolase</keyword>
<name>A0ABQ6NQS8_9BACL</name>
<dbReference type="PRINTS" id="PR00412">
    <property type="entry name" value="EPOXHYDRLASE"/>
</dbReference>
<dbReference type="InterPro" id="IPR029058">
    <property type="entry name" value="AB_hydrolase_fold"/>
</dbReference>
<dbReference type="InterPro" id="IPR000073">
    <property type="entry name" value="AB_hydrolase_1"/>
</dbReference>
<keyword evidence="4" id="KW-1185">Reference proteome</keyword>
<comment type="caution">
    <text evidence="3">The sequence shown here is derived from an EMBL/GenBank/DDBJ whole genome shotgun (WGS) entry which is preliminary data.</text>
</comment>
<dbReference type="Pfam" id="PF12697">
    <property type="entry name" value="Abhydrolase_6"/>
    <property type="match status" value="1"/>
</dbReference>
<dbReference type="EMBL" id="BTCL01000020">
    <property type="protein sequence ID" value="GMK47442.1"/>
    <property type="molecule type" value="Genomic_DNA"/>
</dbReference>
<reference evidence="3 4" key="1">
    <citation type="submission" date="2023-05" db="EMBL/GenBank/DDBJ databases">
        <title>Draft genome of Paenibacillus sp. CCS26.</title>
        <authorList>
            <person name="Akita H."/>
            <person name="Shinto Y."/>
            <person name="Kimura Z."/>
        </authorList>
    </citation>
    <scope>NUCLEOTIDE SEQUENCE [LARGE SCALE GENOMIC DNA]</scope>
    <source>
        <strain evidence="3 4">CCS26</strain>
    </source>
</reference>